<feature type="domain" description="START" evidence="1">
    <location>
        <begin position="156"/>
        <end position="318"/>
    </location>
</feature>
<dbReference type="SUPFAM" id="SSF55961">
    <property type="entry name" value="Bet v1-like"/>
    <property type="match status" value="1"/>
</dbReference>
<dbReference type="PROSITE" id="PS50848">
    <property type="entry name" value="START"/>
    <property type="match status" value="1"/>
</dbReference>
<evidence type="ECO:0000313" key="2">
    <source>
        <dbReference type="EMBL" id="RWR90269.1"/>
    </source>
</evidence>
<dbReference type="InterPro" id="IPR002913">
    <property type="entry name" value="START_lipid-bd_dom"/>
</dbReference>
<dbReference type="Proteomes" id="UP000283530">
    <property type="component" value="Unassembled WGS sequence"/>
</dbReference>
<dbReference type="EMBL" id="QPKB01000008">
    <property type="protein sequence ID" value="RWR90269.1"/>
    <property type="molecule type" value="Genomic_DNA"/>
</dbReference>
<dbReference type="PANTHER" id="PTHR19308:SF14">
    <property type="entry name" value="START DOMAIN-CONTAINING PROTEIN"/>
    <property type="match status" value="1"/>
</dbReference>
<dbReference type="OrthoDB" id="5403181at2759"/>
<gene>
    <name evidence="2" type="ORF">CKAN_01935600</name>
</gene>
<organism evidence="2 3">
    <name type="scientific">Cinnamomum micranthum f. kanehirae</name>
    <dbReference type="NCBI Taxonomy" id="337451"/>
    <lineage>
        <taxon>Eukaryota</taxon>
        <taxon>Viridiplantae</taxon>
        <taxon>Streptophyta</taxon>
        <taxon>Embryophyta</taxon>
        <taxon>Tracheophyta</taxon>
        <taxon>Spermatophyta</taxon>
        <taxon>Magnoliopsida</taxon>
        <taxon>Magnoliidae</taxon>
        <taxon>Laurales</taxon>
        <taxon>Lauraceae</taxon>
        <taxon>Cinnamomum</taxon>
    </lineage>
</organism>
<dbReference type="CDD" id="cd00177">
    <property type="entry name" value="START"/>
    <property type="match status" value="1"/>
</dbReference>
<dbReference type="PANTHER" id="PTHR19308">
    <property type="entry name" value="PHOSPHATIDYLCHOLINE TRANSFER PROTEIN"/>
    <property type="match status" value="1"/>
</dbReference>
<protein>
    <submittedName>
        <fullName evidence="2">PCTP-like protein isoform X1</fullName>
    </submittedName>
</protein>
<dbReference type="AlphaFoldDB" id="A0A3S3QTK4"/>
<dbReference type="InterPro" id="IPR051213">
    <property type="entry name" value="START_lipid_transfer"/>
</dbReference>
<accession>A0A3S3QTK4</accession>
<keyword evidence="3" id="KW-1185">Reference proteome</keyword>
<dbReference type="Gene3D" id="3.30.530.20">
    <property type="match status" value="1"/>
</dbReference>
<dbReference type="GO" id="GO:0008289">
    <property type="term" value="F:lipid binding"/>
    <property type="evidence" value="ECO:0007669"/>
    <property type="project" value="InterPro"/>
</dbReference>
<dbReference type="Pfam" id="PF01852">
    <property type="entry name" value="START"/>
    <property type="match status" value="1"/>
</dbReference>
<proteinExistence type="predicted"/>
<evidence type="ECO:0000313" key="3">
    <source>
        <dbReference type="Proteomes" id="UP000283530"/>
    </source>
</evidence>
<sequence length="344" mass="38438">MVCPPPSQVTSDKLFLIGWSLFFSPQTPLPLHVLWVLPSLASALLQGKNLSFLCDDRDREARVVPIMLACPEIPCAFPFNSALDIPLYLPFSCVEKENQFTIDAPCANMSSSGSCSRSWSISEDSLRRYVYYASENCIQELLSASDQSRADTKDAWKILALDDGVEISKRRSGSLHIFRGRWLLTSVSPQQFITVANAIDAAKQWDSDLVEAKYIKDLDDNLSIICLRFGDEAKPLFKNREFIVYERRETMDDGTLVVAVASLPKEIAAGLHPKRSDLIRGLLLQSGWVVEKLANDSCMVTYVVQLDPAGWVPKCFVNRLNTKLVMIIDNLKKLAQACPINSSK</sequence>
<comment type="caution">
    <text evidence="2">The sequence shown here is derived from an EMBL/GenBank/DDBJ whole genome shotgun (WGS) entry which is preliminary data.</text>
</comment>
<reference evidence="2 3" key="1">
    <citation type="journal article" date="2019" name="Nat. Plants">
        <title>Stout camphor tree genome fills gaps in understanding of flowering plant genome evolution.</title>
        <authorList>
            <person name="Chaw S.M."/>
            <person name="Liu Y.C."/>
            <person name="Wu Y.W."/>
            <person name="Wang H.Y."/>
            <person name="Lin C.I."/>
            <person name="Wu C.S."/>
            <person name="Ke H.M."/>
            <person name="Chang L.Y."/>
            <person name="Hsu C.Y."/>
            <person name="Yang H.T."/>
            <person name="Sudianto E."/>
            <person name="Hsu M.H."/>
            <person name="Wu K.P."/>
            <person name="Wang L.N."/>
            <person name="Leebens-Mack J.H."/>
            <person name="Tsai I.J."/>
        </authorList>
    </citation>
    <scope>NUCLEOTIDE SEQUENCE [LARGE SCALE GENOMIC DNA]</scope>
    <source>
        <strain evidence="3">cv. Chaw 1501</strain>
        <tissue evidence="2">Young leaves</tissue>
    </source>
</reference>
<dbReference type="InterPro" id="IPR023393">
    <property type="entry name" value="START-like_dom_sf"/>
</dbReference>
<dbReference type="FunFam" id="3.30.530.20:FF:000029">
    <property type="entry name" value="START domain-containing protein 10"/>
    <property type="match status" value="1"/>
</dbReference>
<dbReference type="GO" id="GO:0005737">
    <property type="term" value="C:cytoplasm"/>
    <property type="evidence" value="ECO:0007669"/>
    <property type="project" value="UniProtKB-ARBA"/>
</dbReference>
<evidence type="ECO:0000259" key="1">
    <source>
        <dbReference type="PROSITE" id="PS50848"/>
    </source>
</evidence>
<name>A0A3S3QTK4_9MAGN</name>